<name>H6RUH8_BLASD</name>
<dbReference type="SUPFAM" id="SSF103473">
    <property type="entry name" value="MFS general substrate transporter"/>
    <property type="match status" value="1"/>
</dbReference>
<reference evidence="9 10" key="1">
    <citation type="journal article" date="2012" name="J. Bacteriol.">
        <title>Genome Sequence of Blastococcus saxobsidens DD2, a Stone-Inhabiting Bacterium.</title>
        <authorList>
            <person name="Chouaia B."/>
            <person name="Crotti E."/>
            <person name="Brusetti L."/>
            <person name="Daffonchio D."/>
            <person name="Essoussi I."/>
            <person name="Nouioui I."/>
            <person name="Sbissi I."/>
            <person name="Ghodhbane-Gtari F."/>
            <person name="Gtari M."/>
            <person name="Vacherie B."/>
            <person name="Barbe V."/>
            <person name="Medigue C."/>
            <person name="Gury J."/>
            <person name="Pujic P."/>
            <person name="Normand P."/>
        </authorList>
    </citation>
    <scope>NUCLEOTIDE SEQUENCE [LARGE SCALE GENOMIC DNA]</scope>
    <source>
        <strain evidence="9 10">DD2</strain>
    </source>
</reference>
<comment type="subcellular location">
    <subcellularLocation>
        <location evidence="1">Cell membrane</location>
        <topology evidence="1">Multi-pass membrane protein</topology>
    </subcellularLocation>
</comment>
<evidence type="ECO:0000256" key="3">
    <source>
        <dbReference type="ARBA" id="ARBA00022475"/>
    </source>
</evidence>
<dbReference type="eggNOG" id="COG0477">
    <property type="taxonomic scope" value="Bacteria"/>
</dbReference>
<feature type="transmembrane region" description="Helical" evidence="7">
    <location>
        <begin position="354"/>
        <end position="372"/>
    </location>
</feature>
<dbReference type="EMBL" id="FO117623">
    <property type="protein sequence ID" value="CCG01943.1"/>
    <property type="molecule type" value="Genomic_DNA"/>
</dbReference>
<evidence type="ECO:0000256" key="6">
    <source>
        <dbReference type="ARBA" id="ARBA00023136"/>
    </source>
</evidence>
<feature type="transmembrane region" description="Helical" evidence="7">
    <location>
        <begin position="186"/>
        <end position="207"/>
    </location>
</feature>
<feature type="transmembrane region" description="Helical" evidence="7">
    <location>
        <begin position="228"/>
        <end position="249"/>
    </location>
</feature>
<evidence type="ECO:0000256" key="5">
    <source>
        <dbReference type="ARBA" id="ARBA00022989"/>
    </source>
</evidence>
<keyword evidence="4 7" id="KW-0812">Transmembrane</keyword>
<dbReference type="InterPro" id="IPR010290">
    <property type="entry name" value="TM_effector"/>
</dbReference>
<dbReference type="GO" id="GO:0022857">
    <property type="term" value="F:transmembrane transporter activity"/>
    <property type="evidence" value="ECO:0007669"/>
    <property type="project" value="InterPro"/>
</dbReference>
<keyword evidence="3" id="KW-1003">Cell membrane</keyword>
<protein>
    <submittedName>
        <fullName evidence="9">Major facilitator superfamily transporter</fullName>
    </submittedName>
</protein>
<dbReference type="STRING" id="1146883.BLASA_0995"/>
<feature type="transmembrane region" description="Helical" evidence="7">
    <location>
        <begin position="58"/>
        <end position="81"/>
    </location>
</feature>
<dbReference type="CDD" id="cd06173">
    <property type="entry name" value="MFS_MefA_like"/>
    <property type="match status" value="1"/>
</dbReference>
<feature type="transmembrane region" description="Helical" evidence="7">
    <location>
        <begin position="93"/>
        <end position="112"/>
    </location>
</feature>
<evidence type="ECO:0000256" key="1">
    <source>
        <dbReference type="ARBA" id="ARBA00004651"/>
    </source>
</evidence>
<dbReference type="PANTHER" id="PTHR23513">
    <property type="entry name" value="INTEGRAL MEMBRANE EFFLUX PROTEIN-RELATED"/>
    <property type="match status" value="1"/>
</dbReference>
<dbReference type="RefSeq" id="WP_014374848.1">
    <property type="nucleotide sequence ID" value="NC_016943.1"/>
</dbReference>
<sequence length="420" mass="42301">MGDGPEDAPGPAAPRPSRRLVTDPVFGPYWAGKLLANVGIWIQNIASAALVWQLTSSAFLVGLVSFAQFLPQLVLTPVSGAMADRGSPRRQILLGRALCTLGAAALAGWVLLTHDVADVPPWVVMVTALVVGIGFSVGGPAMQALLPSLVREGEVARAVALDNLTFSVGRAVGPAVGGVVAATAGYGVAFLLAAVGHVVFLVAVFRLRTPGGPVAPGPRLSVIAGIRYLRTDPVVGVLLLGVTAVGVGADPAVTLGPSLADALGGGPGLVGLLASAFGVGAFLGFFVQAVLVRFLDHAWLATSGLVLLGLSAVGLALSWNVPAAVVAFVVGGVGLTLAMNGLTTLLYDRVPRAFIGRIMALWLVGFVGSRPLAATLNGALTDLVSVGAALLTTAVMVLGVAAVCRPSVLRRPAPGGDAAT</sequence>
<feature type="transmembrane region" description="Helical" evidence="7">
    <location>
        <begin position="124"/>
        <end position="146"/>
    </location>
</feature>
<keyword evidence="10" id="KW-1185">Reference proteome</keyword>
<gene>
    <name evidence="9" type="ordered locus">BLASA_0995</name>
</gene>
<reference evidence="10" key="2">
    <citation type="submission" date="2012-02" db="EMBL/GenBank/DDBJ databases">
        <title>Complete genome sequence of Blastococcus saxobsidens strain DD2.</title>
        <authorList>
            <person name="Genoscope."/>
        </authorList>
    </citation>
    <scope>NUCLEOTIDE SEQUENCE [LARGE SCALE GENOMIC DNA]</scope>
    <source>
        <strain evidence="10">DD2</strain>
    </source>
</reference>
<evidence type="ECO:0000259" key="8">
    <source>
        <dbReference type="PROSITE" id="PS50850"/>
    </source>
</evidence>
<accession>H6RUH8</accession>
<organism evidence="9 10">
    <name type="scientific">Blastococcus saxobsidens (strain DD2)</name>
    <dbReference type="NCBI Taxonomy" id="1146883"/>
    <lineage>
        <taxon>Bacteria</taxon>
        <taxon>Bacillati</taxon>
        <taxon>Actinomycetota</taxon>
        <taxon>Actinomycetes</taxon>
        <taxon>Geodermatophilales</taxon>
        <taxon>Geodermatophilaceae</taxon>
        <taxon>Blastococcus</taxon>
    </lineage>
</organism>
<dbReference type="InterPro" id="IPR036259">
    <property type="entry name" value="MFS_trans_sf"/>
</dbReference>
<dbReference type="Pfam" id="PF05977">
    <property type="entry name" value="MFS_3"/>
    <property type="match status" value="1"/>
</dbReference>
<evidence type="ECO:0000256" key="4">
    <source>
        <dbReference type="ARBA" id="ARBA00022692"/>
    </source>
</evidence>
<dbReference type="Proteomes" id="UP000007517">
    <property type="component" value="Chromosome"/>
</dbReference>
<evidence type="ECO:0000313" key="10">
    <source>
        <dbReference type="Proteomes" id="UP000007517"/>
    </source>
</evidence>
<dbReference type="GO" id="GO:0005886">
    <property type="term" value="C:plasma membrane"/>
    <property type="evidence" value="ECO:0007669"/>
    <property type="project" value="UniProtKB-SubCell"/>
</dbReference>
<keyword evidence="2" id="KW-0813">Transport</keyword>
<evidence type="ECO:0000256" key="7">
    <source>
        <dbReference type="SAM" id="Phobius"/>
    </source>
</evidence>
<feature type="domain" description="Major facilitator superfamily (MFS) profile" evidence="8">
    <location>
        <begin position="25"/>
        <end position="411"/>
    </location>
</feature>
<proteinExistence type="predicted"/>
<feature type="transmembrane region" description="Helical" evidence="7">
    <location>
        <begin position="384"/>
        <end position="404"/>
    </location>
</feature>
<evidence type="ECO:0000256" key="2">
    <source>
        <dbReference type="ARBA" id="ARBA00022448"/>
    </source>
</evidence>
<keyword evidence="6 7" id="KW-0472">Membrane</keyword>
<evidence type="ECO:0000313" key="9">
    <source>
        <dbReference type="EMBL" id="CCG01943.1"/>
    </source>
</evidence>
<dbReference type="HOGENOM" id="CLU_034180_11_2_11"/>
<dbReference type="PROSITE" id="PS50850">
    <property type="entry name" value="MFS"/>
    <property type="match status" value="1"/>
</dbReference>
<dbReference type="PANTHER" id="PTHR23513:SF11">
    <property type="entry name" value="STAPHYLOFERRIN A TRANSPORTER"/>
    <property type="match status" value="1"/>
</dbReference>
<feature type="transmembrane region" description="Helical" evidence="7">
    <location>
        <begin position="298"/>
        <end position="319"/>
    </location>
</feature>
<dbReference type="InterPro" id="IPR020846">
    <property type="entry name" value="MFS_dom"/>
</dbReference>
<dbReference type="AlphaFoldDB" id="H6RUH8"/>
<feature type="transmembrane region" description="Helical" evidence="7">
    <location>
        <begin position="325"/>
        <end position="347"/>
    </location>
</feature>
<feature type="transmembrane region" description="Helical" evidence="7">
    <location>
        <begin position="269"/>
        <end position="291"/>
    </location>
</feature>
<dbReference type="Gene3D" id="1.20.1250.20">
    <property type="entry name" value="MFS general substrate transporter like domains"/>
    <property type="match status" value="1"/>
</dbReference>
<dbReference type="KEGG" id="bsd:BLASA_0995"/>
<keyword evidence="5 7" id="KW-1133">Transmembrane helix</keyword>